<protein>
    <submittedName>
        <fullName evidence="2">Uncharacterized protein</fullName>
    </submittedName>
</protein>
<sequence length="83" mass="9246">MAKMLKGMMTSAQKEGLTFTQPTPEEQKAAQEDLKNLLNKSRNAEQSKEEVQAKLQVEPVSLKKDGGAKMEHGSRFTNAYLYG</sequence>
<proteinExistence type="predicted"/>
<gene>
    <name evidence="2" type="ORF">LC586_24250</name>
</gene>
<feature type="region of interest" description="Disordered" evidence="1">
    <location>
        <begin position="1"/>
        <end position="30"/>
    </location>
</feature>
<evidence type="ECO:0000313" key="2">
    <source>
        <dbReference type="EMBL" id="MCC5602226.1"/>
    </source>
</evidence>
<organism evidence="2 3">
    <name type="scientific">Nostoc favosum CHAB5714</name>
    <dbReference type="NCBI Taxonomy" id="2780399"/>
    <lineage>
        <taxon>Bacteria</taxon>
        <taxon>Bacillati</taxon>
        <taxon>Cyanobacteriota</taxon>
        <taxon>Cyanophyceae</taxon>
        <taxon>Nostocales</taxon>
        <taxon>Nostocaceae</taxon>
        <taxon>Nostoc</taxon>
        <taxon>Nostoc favosum</taxon>
    </lineage>
</organism>
<evidence type="ECO:0000313" key="3">
    <source>
        <dbReference type="Proteomes" id="UP001199525"/>
    </source>
</evidence>
<dbReference type="Proteomes" id="UP001199525">
    <property type="component" value="Unassembled WGS sequence"/>
</dbReference>
<feature type="compositionally biased region" description="Polar residues" evidence="1">
    <location>
        <begin position="10"/>
        <end position="24"/>
    </location>
</feature>
<evidence type="ECO:0000256" key="1">
    <source>
        <dbReference type="SAM" id="MobiDB-lite"/>
    </source>
</evidence>
<accession>A0ABS8IDV6</accession>
<dbReference type="RefSeq" id="WP_229487193.1">
    <property type="nucleotide sequence ID" value="NZ_JAIVFQ010000046.1"/>
</dbReference>
<keyword evidence="3" id="KW-1185">Reference proteome</keyword>
<dbReference type="EMBL" id="JAIVFQ010000046">
    <property type="protein sequence ID" value="MCC5602226.1"/>
    <property type="molecule type" value="Genomic_DNA"/>
</dbReference>
<name>A0ABS8IDV6_9NOSO</name>
<comment type="caution">
    <text evidence="2">The sequence shown here is derived from an EMBL/GenBank/DDBJ whole genome shotgun (WGS) entry which is preliminary data.</text>
</comment>
<reference evidence="2 3" key="1">
    <citation type="journal article" date="2021" name="Microorganisms">
        <title>Genome Evolution of Filamentous Cyanobacterium Nostoc Species: From Facultative Symbiosis to Free Living.</title>
        <authorList>
            <person name="Huo D."/>
            <person name="Li H."/>
            <person name="Cai F."/>
            <person name="Guo X."/>
            <person name="Qiao Z."/>
            <person name="Wang W."/>
            <person name="Yu G."/>
            <person name="Li R."/>
        </authorList>
    </citation>
    <scope>NUCLEOTIDE SEQUENCE [LARGE SCALE GENOMIC DNA]</scope>
    <source>
        <strain evidence="2 3">CHAB 5714</strain>
    </source>
</reference>